<evidence type="ECO:0000256" key="2">
    <source>
        <dbReference type="ARBA" id="ARBA00001974"/>
    </source>
</evidence>
<dbReference type="SUPFAM" id="SSF48264">
    <property type="entry name" value="Cytochrome P450"/>
    <property type="match status" value="1"/>
</dbReference>
<dbReference type="GO" id="GO:0004497">
    <property type="term" value="F:monooxygenase activity"/>
    <property type="evidence" value="ECO:0007669"/>
    <property type="project" value="InterPro"/>
</dbReference>
<dbReference type="FunFam" id="3.40.50.80:FF:000001">
    <property type="entry name" value="NADPH--cytochrome P450 reductase 1"/>
    <property type="match status" value="1"/>
</dbReference>
<dbReference type="InterPro" id="IPR008254">
    <property type="entry name" value="Flavodoxin/NO_synth"/>
</dbReference>
<dbReference type="EMBL" id="MDYQ01000236">
    <property type="protein sequence ID" value="PRP78203.1"/>
    <property type="molecule type" value="Genomic_DNA"/>
</dbReference>
<evidence type="ECO:0000256" key="6">
    <source>
        <dbReference type="ARBA" id="ARBA00022827"/>
    </source>
</evidence>
<dbReference type="PRINTS" id="PR00385">
    <property type="entry name" value="P450"/>
</dbReference>
<evidence type="ECO:0000256" key="1">
    <source>
        <dbReference type="ARBA" id="ARBA00001917"/>
    </source>
</evidence>
<dbReference type="Pfam" id="PF00667">
    <property type="entry name" value="FAD_binding_1"/>
    <property type="match status" value="1"/>
</dbReference>
<dbReference type="EC" id="1.6.2.4" evidence="9"/>
<keyword evidence="8" id="KW-0560">Oxidoreductase</keyword>
<evidence type="ECO:0000259" key="11">
    <source>
        <dbReference type="PROSITE" id="PS50902"/>
    </source>
</evidence>
<accession>A0A2P6N2M9</accession>
<dbReference type="STRING" id="1890364.A0A2P6N2M9"/>
<keyword evidence="10" id="KW-0408">Iron</keyword>
<dbReference type="GO" id="GO:0016705">
    <property type="term" value="F:oxidoreductase activity, acting on paired donors, with incorporation or reduction of molecular oxygen"/>
    <property type="evidence" value="ECO:0007669"/>
    <property type="project" value="InterPro"/>
</dbReference>
<dbReference type="InterPro" id="IPR001433">
    <property type="entry name" value="OxRdtase_FAD/NAD-bd"/>
</dbReference>
<dbReference type="GO" id="GO:0003958">
    <property type="term" value="F:NADPH-hemoprotein reductase activity"/>
    <property type="evidence" value="ECO:0007669"/>
    <property type="project" value="UniProtKB-EC"/>
</dbReference>
<evidence type="ECO:0000313" key="13">
    <source>
        <dbReference type="EMBL" id="PRP78203.1"/>
    </source>
</evidence>
<proteinExistence type="inferred from homology"/>
<dbReference type="GO" id="GO:0020037">
    <property type="term" value="F:heme binding"/>
    <property type="evidence" value="ECO:0007669"/>
    <property type="project" value="InterPro"/>
</dbReference>
<dbReference type="PANTHER" id="PTHR19384">
    <property type="entry name" value="NITRIC OXIDE SYNTHASE-RELATED"/>
    <property type="match status" value="1"/>
</dbReference>
<dbReference type="GO" id="GO:0005506">
    <property type="term" value="F:iron ion binding"/>
    <property type="evidence" value="ECO:0007669"/>
    <property type="project" value="InterPro"/>
</dbReference>
<dbReference type="PANTHER" id="PTHR19384:SF17">
    <property type="entry name" value="NADPH--CYTOCHROME P450 REDUCTASE"/>
    <property type="match status" value="1"/>
</dbReference>
<comment type="cofactor">
    <cofactor evidence="1">
        <name>FMN</name>
        <dbReference type="ChEBI" id="CHEBI:58210"/>
    </cofactor>
</comment>
<comment type="caution">
    <text evidence="13">The sequence shown here is derived from an EMBL/GenBank/DDBJ whole genome shotgun (WGS) entry which is preliminary data.</text>
</comment>
<comment type="cofactor">
    <cofactor evidence="2">
        <name>FAD</name>
        <dbReference type="ChEBI" id="CHEBI:57692"/>
    </cofactor>
</comment>
<dbReference type="PRINTS" id="PR00463">
    <property type="entry name" value="EP450I"/>
</dbReference>
<dbReference type="PROSITE" id="PS51384">
    <property type="entry name" value="FAD_FR"/>
    <property type="match status" value="1"/>
</dbReference>
<dbReference type="InterPro" id="IPR003097">
    <property type="entry name" value="CysJ-like_FAD-binding"/>
</dbReference>
<dbReference type="Pfam" id="PF00067">
    <property type="entry name" value="p450"/>
    <property type="match status" value="1"/>
</dbReference>
<keyword evidence="5" id="KW-0288">FMN</keyword>
<dbReference type="Pfam" id="PF00258">
    <property type="entry name" value="Flavodoxin_1"/>
    <property type="match status" value="1"/>
</dbReference>
<dbReference type="InterPro" id="IPR023173">
    <property type="entry name" value="NADPH_Cyt_P450_Rdtase_alpha"/>
</dbReference>
<name>A0A2P6N2M9_9EUKA</name>
<dbReference type="Proteomes" id="UP000241769">
    <property type="component" value="Unassembled WGS sequence"/>
</dbReference>
<keyword evidence="4" id="KW-0285">Flavoprotein</keyword>
<evidence type="ECO:0000256" key="5">
    <source>
        <dbReference type="ARBA" id="ARBA00022643"/>
    </source>
</evidence>
<dbReference type="SUPFAM" id="SSF63380">
    <property type="entry name" value="Riboflavin synthase domain-like"/>
    <property type="match status" value="1"/>
</dbReference>
<dbReference type="Gene3D" id="1.10.630.10">
    <property type="entry name" value="Cytochrome P450"/>
    <property type="match status" value="1"/>
</dbReference>
<dbReference type="Gene3D" id="1.20.990.10">
    <property type="entry name" value="NADPH-cytochrome p450 Reductase, Chain A, domain 3"/>
    <property type="match status" value="1"/>
</dbReference>
<dbReference type="InterPro" id="IPR002401">
    <property type="entry name" value="Cyt_P450_E_grp-I"/>
</dbReference>
<dbReference type="Gene3D" id="2.40.30.10">
    <property type="entry name" value="Translation factors"/>
    <property type="match status" value="1"/>
</dbReference>
<dbReference type="InterPro" id="IPR017927">
    <property type="entry name" value="FAD-bd_FR_type"/>
</dbReference>
<dbReference type="PROSITE" id="PS50902">
    <property type="entry name" value="FLAVODOXIN_LIKE"/>
    <property type="match status" value="1"/>
</dbReference>
<keyword evidence="14" id="KW-1185">Reference proteome</keyword>
<dbReference type="InterPro" id="IPR001128">
    <property type="entry name" value="Cyt_P450"/>
</dbReference>
<dbReference type="Pfam" id="PF00175">
    <property type="entry name" value="NAD_binding_1"/>
    <property type="match status" value="1"/>
</dbReference>
<evidence type="ECO:0000256" key="3">
    <source>
        <dbReference type="ARBA" id="ARBA00010018"/>
    </source>
</evidence>
<dbReference type="InterPro" id="IPR036396">
    <property type="entry name" value="Cyt_P450_sf"/>
</dbReference>
<evidence type="ECO:0000256" key="7">
    <source>
        <dbReference type="ARBA" id="ARBA00022857"/>
    </source>
</evidence>
<dbReference type="Gene3D" id="3.40.50.360">
    <property type="match status" value="1"/>
</dbReference>
<evidence type="ECO:0000256" key="10">
    <source>
        <dbReference type="PIRSR" id="PIRSR602401-1"/>
    </source>
</evidence>
<organism evidence="13 14">
    <name type="scientific">Planoprotostelium fungivorum</name>
    <dbReference type="NCBI Taxonomy" id="1890364"/>
    <lineage>
        <taxon>Eukaryota</taxon>
        <taxon>Amoebozoa</taxon>
        <taxon>Evosea</taxon>
        <taxon>Variosea</taxon>
        <taxon>Cavosteliida</taxon>
        <taxon>Cavosteliaceae</taxon>
        <taxon>Planoprotostelium</taxon>
    </lineage>
</organism>
<dbReference type="AlphaFoldDB" id="A0A2P6N2M9"/>
<evidence type="ECO:0000259" key="12">
    <source>
        <dbReference type="PROSITE" id="PS51384"/>
    </source>
</evidence>
<keyword evidence="6" id="KW-0274">FAD</keyword>
<feature type="domain" description="Flavodoxin-like" evidence="11">
    <location>
        <begin position="625"/>
        <end position="775"/>
    </location>
</feature>
<keyword evidence="7" id="KW-0521">NADP</keyword>
<evidence type="ECO:0000256" key="9">
    <source>
        <dbReference type="ARBA" id="ARBA00023797"/>
    </source>
</evidence>
<sequence length="1207" mass="136699">MGATKNPLSQNKQSLVTRAKFLKAFLVRISFVRISSTTDRLPSPPLRLLLVRSIANNGAEGLDTIRAENIGGRYSASLSDGPSIIVKEPSETEICSYRGQTSSRPDTRVVNERSRSCPVARSTLKKPPGPPYSLFVHNLPDILPDFWAASRRLQKQYGPLVRLKFLGRKVYLLSDPELLSIILQEKDKRLPKQELGSEGIFLADGDSWAFSRRVLQTVFTGKAVSNFIPAFHRLGLEFLNEIEKEYKENRVVKLIRLSEKCMMEVICEIGLGIPSGLTELKREFKETFEWLSEEGIKRQTQLPLFKKIPTARNVKYAKMLEIMDRILGEIMSQPLTDDRTDLIALMARAIDPETGRKLTSREVKDQIFTILVAGHKTSALLLAWAIFEISQNPHVEKRIKAEMKKVLNLDGISMKAPDYHQLKELQYMDLVIKEVLRLHPPAQSGFRGLHETTVINDEWILDPCNIFYSVYDTHRNSKYWPEPEVFDPDRFLPENVAKHHPTQYIPFGGYSRTCLGNVFAITEVKIDLCLLYQKFDPRVSATHPIVEGNDMLFPPTDIPMNFTKRKQLLGQPRKEGEPDTPLMSSPFISIDKEETEEKVYTNKRRTVSQTARLMGMKEEMKTGMFHILYGSNTGTSKEFAYSTARKASELNIQYSVSSLDEYYDKYLASGQEVEDSHMMLIITSTWNGHPPDNAKKFKNWMMDCQKAGKRDAAKHMNFSVFGVGNSQWNITYLAFPKLVEDMLPSLGATQLSSYEPGDEDLDLQTKFEALQDILWYFFAIELGLLPGVDHKTLVKPARSHLDFIVVEGPKEQNEEGGQYAITEVRELQTEGSGRSTVHVEMALPADVKYEAGDHLEITAWNHPHLVDQMCKSLGYDSNTWLKAVSKSNLPIPSWCPLGPVRLGQILSRELDINGVITRPVIQAITEALSDQHPYKAKLQRYGGKTQEALEAYEKEIVKNGINVVELLSQLPDVKIPLGVLLGVLPTLKKRSYSISSSPKRDGSKLTLSVGQVFFTTATGREHSGVASVYLGRLQVGSKIECHVVTSPMRYPADHMTPVICVCNGTGLAPFRGFLQEREHIQQQHGTIGQLHLFFGCRSRKEDFIYAEELLDYEARGLVKLHVAFSRDQGEKVYVQNKMRQEEELIADILMKQNGRFYVCGDARTMAKDVQEELRRMIAKFSGSTAEEAKTKFVEMVQEERVVLDVWG</sequence>
<evidence type="ECO:0000256" key="4">
    <source>
        <dbReference type="ARBA" id="ARBA00022630"/>
    </source>
</evidence>
<dbReference type="GO" id="GO:0005829">
    <property type="term" value="C:cytosol"/>
    <property type="evidence" value="ECO:0007669"/>
    <property type="project" value="TreeGrafter"/>
</dbReference>
<evidence type="ECO:0000256" key="8">
    <source>
        <dbReference type="ARBA" id="ARBA00023002"/>
    </source>
</evidence>
<dbReference type="InterPro" id="IPR017938">
    <property type="entry name" value="Riboflavin_synthase-like_b-brl"/>
</dbReference>
<dbReference type="InParanoid" id="A0A2P6N2M9"/>
<feature type="domain" description="FAD-binding FR-type" evidence="12">
    <location>
        <begin position="814"/>
        <end position="1058"/>
    </location>
</feature>
<feature type="binding site" description="axial binding residue" evidence="10">
    <location>
        <position position="514"/>
    </location>
    <ligand>
        <name>heme</name>
        <dbReference type="ChEBI" id="CHEBI:30413"/>
    </ligand>
    <ligandPart>
        <name>Fe</name>
        <dbReference type="ChEBI" id="CHEBI:18248"/>
    </ligandPart>
</feature>
<dbReference type="GO" id="GO:0010181">
    <property type="term" value="F:FMN binding"/>
    <property type="evidence" value="ECO:0007669"/>
    <property type="project" value="InterPro"/>
</dbReference>
<dbReference type="InterPro" id="IPR039261">
    <property type="entry name" value="FNR_nucleotide-bd"/>
</dbReference>
<dbReference type="GO" id="GO:0050660">
    <property type="term" value="F:flavin adenine dinucleotide binding"/>
    <property type="evidence" value="ECO:0007669"/>
    <property type="project" value="TreeGrafter"/>
</dbReference>
<keyword evidence="10" id="KW-0479">Metal-binding</keyword>
<keyword evidence="10" id="KW-0349">Heme</keyword>
<dbReference type="SUPFAM" id="SSF52218">
    <property type="entry name" value="Flavoproteins"/>
    <property type="match status" value="1"/>
</dbReference>
<protein>
    <recommendedName>
        <fullName evidence="9">NADPH--hemoprotein reductase</fullName>
        <ecNumber evidence="9">1.6.2.4</ecNumber>
    </recommendedName>
</protein>
<comment type="similarity">
    <text evidence="3">In the N-terminal section; belongs to the cytochrome P450 family.</text>
</comment>
<dbReference type="InterPro" id="IPR029039">
    <property type="entry name" value="Flavoprotein-like_sf"/>
</dbReference>
<evidence type="ECO:0000313" key="14">
    <source>
        <dbReference type="Proteomes" id="UP000241769"/>
    </source>
</evidence>
<dbReference type="Gene3D" id="3.40.50.80">
    <property type="entry name" value="Nucleotide-binding domain of ferredoxin-NADP reductase (FNR) module"/>
    <property type="match status" value="1"/>
</dbReference>
<comment type="cofactor">
    <cofactor evidence="10">
        <name>heme</name>
        <dbReference type="ChEBI" id="CHEBI:30413"/>
    </cofactor>
</comment>
<dbReference type="SUPFAM" id="SSF52343">
    <property type="entry name" value="Ferredoxin reductase-like, C-terminal NADP-linked domain"/>
    <property type="match status" value="1"/>
</dbReference>
<dbReference type="OrthoDB" id="19324at2759"/>
<gene>
    <name evidence="13" type="ORF">PROFUN_13994</name>
</gene>
<reference evidence="13 14" key="1">
    <citation type="journal article" date="2018" name="Genome Biol. Evol.">
        <title>Multiple Roots of Fruiting Body Formation in Amoebozoa.</title>
        <authorList>
            <person name="Hillmann F."/>
            <person name="Forbes G."/>
            <person name="Novohradska S."/>
            <person name="Ferling I."/>
            <person name="Riege K."/>
            <person name="Groth M."/>
            <person name="Westermann M."/>
            <person name="Marz M."/>
            <person name="Spaller T."/>
            <person name="Winckler T."/>
            <person name="Schaap P."/>
            <person name="Glockner G."/>
        </authorList>
    </citation>
    <scope>NUCLEOTIDE SEQUENCE [LARGE SCALE GENOMIC DNA]</scope>
    <source>
        <strain evidence="13 14">Jena</strain>
    </source>
</reference>